<keyword evidence="2" id="KW-0677">Repeat</keyword>
<evidence type="ECO:0000313" key="6">
    <source>
        <dbReference type="Proteomes" id="UP000053110"/>
    </source>
</evidence>
<dbReference type="AlphaFoldDB" id="A0A061HMP3"/>
<dbReference type="Proteomes" id="UP000053110">
    <property type="component" value="Unassembled WGS sequence"/>
</dbReference>
<dbReference type="InterPro" id="IPR050216">
    <property type="entry name" value="LRR_domain-containing"/>
</dbReference>
<dbReference type="PANTHER" id="PTHR48051">
    <property type="match status" value="1"/>
</dbReference>
<reference evidence="5" key="3">
    <citation type="submission" date="2018-07" db="EMBL/GenBank/DDBJ databases">
        <authorList>
            <person name="Quirk P.G."/>
            <person name="Krulwich T.A."/>
        </authorList>
    </citation>
    <scope>NUCLEOTIDE SEQUENCE</scope>
    <source>
        <strain evidence="5">96224</strain>
    </source>
</reference>
<feature type="compositionally biased region" description="Basic and acidic residues" evidence="3">
    <location>
        <begin position="313"/>
        <end position="325"/>
    </location>
</feature>
<evidence type="ECO:0000313" key="4">
    <source>
        <dbReference type="EMBL" id="EPQ67677.1"/>
    </source>
</evidence>
<dbReference type="OrthoDB" id="676979at2759"/>
<dbReference type="Pfam" id="PF13855">
    <property type="entry name" value="LRR_8"/>
    <property type="match status" value="1"/>
</dbReference>
<dbReference type="InterPro" id="IPR003591">
    <property type="entry name" value="Leu-rich_rpt_typical-subtyp"/>
</dbReference>
<name>A0A061HMP3_BLUGR</name>
<dbReference type="SUPFAM" id="SSF52058">
    <property type="entry name" value="L domain-like"/>
    <property type="match status" value="2"/>
</dbReference>
<dbReference type="PANTHER" id="PTHR48051:SF1">
    <property type="entry name" value="RAS SUPPRESSOR PROTEIN 1"/>
    <property type="match status" value="1"/>
</dbReference>
<reference evidence="4" key="2">
    <citation type="submission" date="2013-01" db="EMBL/GenBank/DDBJ databases">
        <title>The wheat powdery mildew genome reveals unique evolution of an obligate biotroph.</title>
        <authorList>
            <person name="Oberhaensli S."/>
            <person name="Wicker T."/>
            <person name="Keller B."/>
        </authorList>
    </citation>
    <scope>NUCLEOTIDE SEQUENCE</scope>
    <source>
        <strain evidence="4">96224</strain>
    </source>
</reference>
<evidence type="ECO:0000256" key="2">
    <source>
        <dbReference type="ARBA" id="ARBA00022737"/>
    </source>
</evidence>
<dbReference type="PROSITE" id="PS51450">
    <property type="entry name" value="LRR"/>
    <property type="match status" value="2"/>
</dbReference>
<gene>
    <name evidence="4" type="ORF">BGT96224_17</name>
    <name evidence="5" type="ORF">BGT96224V2_LOCUS119</name>
</gene>
<feature type="compositionally biased region" description="Polar residues" evidence="3">
    <location>
        <begin position="203"/>
        <end position="215"/>
    </location>
</feature>
<organism evidence="5">
    <name type="scientific">Blumeria graminis f. sp. tritici 96224</name>
    <dbReference type="NCBI Taxonomy" id="1268274"/>
    <lineage>
        <taxon>Eukaryota</taxon>
        <taxon>Fungi</taxon>
        <taxon>Dikarya</taxon>
        <taxon>Ascomycota</taxon>
        <taxon>Pezizomycotina</taxon>
        <taxon>Leotiomycetes</taxon>
        <taxon>Erysiphales</taxon>
        <taxon>Erysiphaceae</taxon>
        <taxon>Blumeria</taxon>
    </lineage>
</organism>
<dbReference type="EMBL" id="UIGY01000001">
    <property type="protein sequence ID" value="SUZ07083.1"/>
    <property type="molecule type" value="Genomic_DNA"/>
</dbReference>
<feature type="compositionally biased region" description="Polar residues" evidence="3">
    <location>
        <begin position="240"/>
        <end position="250"/>
    </location>
</feature>
<keyword evidence="1" id="KW-0433">Leucine-rich repeat</keyword>
<evidence type="ECO:0000313" key="5">
    <source>
        <dbReference type="EMBL" id="SUZ07083.1"/>
    </source>
</evidence>
<dbReference type="Gene3D" id="3.80.10.10">
    <property type="entry name" value="Ribonuclease Inhibitor"/>
    <property type="match status" value="3"/>
</dbReference>
<dbReference type="HOGENOM" id="CLU_007408_0_0_1"/>
<evidence type="ECO:0000256" key="3">
    <source>
        <dbReference type="SAM" id="MobiDB-lite"/>
    </source>
</evidence>
<feature type="compositionally biased region" description="Polar residues" evidence="3">
    <location>
        <begin position="23"/>
        <end position="43"/>
    </location>
</feature>
<feature type="compositionally biased region" description="Polar residues" evidence="3">
    <location>
        <begin position="303"/>
        <end position="312"/>
    </location>
</feature>
<reference evidence="6" key="1">
    <citation type="journal article" date="2013" name="Nat. Genet.">
        <title>The wheat powdery mildew genome shows the unique evolution of an obligate biotroph.</title>
        <authorList>
            <person name="Wicker T."/>
            <person name="Oberhaensli S."/>
            <person name="Parlange F."/>
            <person name="Buchmann J.P."/>
            <person name="Shatalina M."/>
            <person name="Roffler S."/>
            <person name="Ben-David R."/>
            <person name="Dolezel J."/>
            <person name="Simkova H."/>
            <person name="Schulze-Lefert P."/>
            <person name="Spanu P.D."/>
            <person name="Bruggmann R."/>
            <person name="Amselem J."/>
            <person name="Quesneville H."/>
            <person name="Ver Loren van Themaat E."/>
            <person name="Paape T."/>
            <person name="Shimizu K.K."/>
            <person name="Keller B."/>
        </authorList>
    </citation>
    <scope>NUCLEOTIDE SEQUENCE [LARGE SCALE GENOMIC DNA]</scope>
    <source>
        <strain evidence="6">96224</strain>
    </source>
</reference>
<feature type="region of interest" description="Disordered" evidence="3">
    <location>
        <begin position="302"/>
        <end position="332"/>
    </location>
</feature>
<dbReference type="SMART" id="SM00365">
    <property type="entry name" value="LRR_SD22"/>
    <property type="match status" value="6"/>
</dbReference>
<feature type="region of interest" description="Disordered" evidence="3">
    <location>
        <begin position="1"/>
        <end position="278"/>
    </location>
</feature>
<feature type="compositionally biased region" description="Polar residues" evidence="3">
    <location>
        <begin position="51"/>
        <end position="70"/>
    </location>
</feature>
<dbReference type="GO" id="GO:0005737">
    <property type="term" value="C:cytoplasm"/>
    <property type="evidence" value="ECO:0007669"/>
    <property type="project" value="TreeGrafter"/>
</dbReference>
<feature type="compositionally biased region" description="Polar residues" evidence="3">
    <location>
        <begin position="83"/>
        <end position="101"/>
    </location>
</feature>
<sequence length="1029" mass="113339">MEQPPIDSHRPSGIPRLSRLPIPTSTLRQIRSKETLQSSNKCNLSKPEYRQPSSPEHTQVSSKATISTAHENLDVTRALRTRIPSTSGVSSHIPRSQSGRPNSHKILVDSPKNTLSGGTSHRENKNTFTTEESNDETGAYNLSRSSRPSLSERTVETLQSIPPSPSLRRRDSNFFNSDADSRSDSRPNSSSGLRNSGAIGSGPESSRGSISQTLKIPQPRKVSIPSKISTNTKTLRLPSTPRNLAPNSPTFEMASEITKRSPNSIGNRYNAGSTPLSTRSMKQRSSVIGLFQSPSVAVIKPLSQGTKTQKLSDSSRKLSAPKDDASNLESSKLHGIKLTPSTSGNTEITHRKSSAALRDQISKAKAAAKRVNTSDSQHDRKDLKDIPVIPSVSFDFGLSSDPFNQKVVLSSNKELLIKRVQSAQTSGRLNISAMELKEIPEEVLNMYNLQSMGETSWAEAVDLTKFVAADNQIEKLSDDVFPDFDFQREHEEDETHGNQFSGLEVMDMRGNRLSTLPIGLRRLQLLTTLNLANNQLNNSCLDVISQISSLRDLSLNNNMLTDQLDTALTKLKNLEVLHLSQNKLSTLPESLVELGRLRTLHLAENSFKSLPFNALCKLPLTELNASKNKLGGTLIPEDIDELHCLKVLDVSKNMLTSLHVSANIKFPALQQLNCSFNNLIDLPDMTGWDSLLTITAEENHIEVLPQDFVALPKLKSVNFNGNNLKVLDDRIGRMESLEVLWINGNPLRNRKLIGIPTEDLKQLLLARLEPEIEGEREKDADSEQVFFLAHESPCPSPPSASSEWSVQAGGILDISNSSSSSLNPIAAADVAFNHRIKILQIHHNSFQTIPLSISYFAITLTKLNLSNNELTDDTYFCDKLELPALQDLNLCSNTISSLEPLCHNLQAKNLERLDVSFNRVTFLPILPSYFPALKILIASHNKIKVLSPESITGLNVVDCSSNEINCLNAKIGLLGVSHGLRSLDVSGNCFKVPKYTILEKGTEATLAWLREKIPANELSNNDTNYGSLD</sequence>
<dbReference type="SMART" id="SM00369">
    <property type="entry name" value="LRR_TYP"/>
    <property type="match status" value="10"/>
</dbReference>
<accession>A0A061HMP3</accession>
<evidence type="ECO:0000256" key="1">
    <source>
        <dbReference type="ARBA" id="ARBA00022614"/>
    </source>
</evidence>
<proteinExistence type="predicted"/>
<feature type="compositionally biased region" description="Polar residues" evidence="3">
    <location>
        <begin position="260"/>
        <end position="278"/>
    </location>
</feature>
<dbReference type="InterPro" id="IPR032675">
    <property type="entry name" value="LRR_dom_sf"/>
</dbReference>
<feature type="compositionally biased region" description="Low complexity" evidence="3">
    <location>
        <begin position="142"/>
        <end position="151"/>
    </location>
</feature>
<dbReference type="InterPro" id="IPR001611">
    <property type="entry name" value="Leu-rich_rpt"/>
</dbReference>
<feature type="non-terminal residue" evidence="5">
    <location>
        <position position="1029"/>
    </location>
</feature>
<protein>
    <submittedName>
        <fullName evidence="4">Adenylate cyclase</fullName>
    </submittedName>
    <submittedName>
        <fullName evidence="5">Bgt-17</fullName>
    </submittedName>
</protein>
<dbReference type="EMBL" id="KE373414">
    <property type="protein sequence ID" value="EPQ67677.1"/>
    <property type="molecule type" value="Genomic_DNA"/>
</dbReference>
<dbReference type="SMART" id="SM00364">
    <property type="entry name" value="LRR_BAC"/>
    <property type="match status" value="7"/>
</dbReference>